<dbReference type="SUPFAM" id="SSF57903">
    <property type="entry name" value="FYVE/PHD zinc finger"/>
    <property type="match status" value="1"/>
</dbReference>
<keyword evidence="3" id="KW-1185">Reference proteome</keyword>
<protein>
    <submittedName>
        <fullName evidence="2">Putative vacuolar segregation protein PEP7</fullName>
    </submittedName>
</protein>
<dbReference type="Proteomes" id="UP000230750">
    <property type="component" value="Unassembled WGS sequence"/>
</dbReference>
<evidence type="ECO:0000256" key="1">
    <source>
        <dbReference type="SAM" id="MobiDB-lite"/>
    </source>
</evidence>
<feature type="compositionally biased region" description="Polar residues" evidence="1">
    <location>
        <begin position="192"/>
        <end position="214"/>
    </location>
</feature>
<accession>A0A2G8JTA7</accession>
<dbReference type="OrthoDB" id="10018316at2759"/>
<dbReference type="EMBL" id="MRZV01001299">
    <property type="protein sequence ID" value="PIK38939.1"/>
    <property type="molecule type" value="Genomic_DNA"/>
</dbReference>
<sequence length="796" mass="89857">MISQRTRNTMSSIIAVKVVATPRNCSLPSRKIDKRNWEEVPAKESFPGGQEKACGEVKVICRCFTSHETRLIEKIVDGIGSESSKKVVSEDDVDISSISPVKKEMQKDQPSLTTMQERLLSNFTTIVEGKSDEEKSDLISIPTSPSTSKEKTETTVGSFVRGTRERLSLIRSGKKKKDQSLKDKQGEWVVVSQGSSTVGDDPVSNGQNDQTSLLSAGKEEEEESPKDEVSLKKAPNVLLSPFRKIGKRRDSSQEEGIGKTLDIAATNDSLARAQSYQHQVDSKRLKKEWSSTRDDVESFVGTAAKSLSDGYGLWKLGDQDDDREDSILTSHWRKAKITKTARGAKHHSQRWLGSEDQAKEVIVEIHLFFARCGQVFCNGCLGYMRKLNTFAQYDPSGKECKVCKHCHNPETAPVTEGMTSSHLELFKKHRDNFKHYGWDIELASEQYRFEPTVSSMLRQCKKLEKGFQGSVSGKSGLKVPNLALMKKNIPDWQKPPTWVDPSNKDIPGCQLCSRSKLLPGSLHNCRTCGRRVCSQDSSSDFLLYIPDPGTVEYSPENSTRWKIIRIVGCPQTEPAICMYLRVCFTCKGKLSTLQEETFQHFRLSLSEEYELCMLMLQGIHKETQQMKSSILECMPKFIDAVDMLGKDSKNITETQRKSLANHQDNLMEQFPKFIMAVDKLRDITPKTEQQVRLVRNVLQEKWAFYRDNVANFRIRGRQLMEIMPEEEIKQLKYIVNREAINCACLIVTQLAFEVLHISMQRNLSESFAMSLKDNGEVSTAVYGNPAVAVTVSELFS</sequence>
<dbReference type="Gene3D" id="3.30.40.10">
    <property type="entry name" value="Zinc/RING finger domain, C3HC4 (zinc finger)"/>
    <property type="match status" value="1"/>
</dbReference>
<feature type="region of interest" description="Disordered" evidence="1">
    <location>
        <begin position="170"/>
        <end position="231"/>
    </location>
</feature>
<organism evidence="2 3">
    <name type="scientific">Stichopus japonicus</name>
    <name type="common">Sea cucumber</name>
    <dbReference type="NCBI Taxonomy" id="307972"/>
    <lineage>
        <taxon>Eukaryota</taxon>
        <taxon>Metazoa</taxon>
        <taxon>Echinodermata</taxon>
        <taxon>Eleutherozoa</taxon>
        <taxon>Echinozoa</taxon>
        <taxon>Holothuroidea</taxon>
        <taxon>Aspidochirotacea</taxon>
        <taxon>Aspidochirotida</taxon>
        <taxon>Stichopodidae</taxon>
        <taxon>Apostichopus</taxon>
    </lineage>
</organism>
<comment type="caution">
    <text evidence="2">The sequence shown here is derived from an EMBL/GenBank/DDBJ whole genome shotgun (WGS) entry which is preliminary data.</text>
</comment>
<dbReference type="AlphaFoldDB" id="A0A2G8JTA7"/>
<gene>
    <name evidence="2" type="ORF">BSL78_24234</name>
</gene>
<dbReference type="InterPro" id="IPR011011">
    <property type="entry name" value="Znf_FYVE_PHD"/>
</dbReference>
<dbReference type="InterPro" id="IPR013083">
    <property type="entry name" value="Znf_RING/FYVE/PHD"/>
</dbReference>
<evidence type="ECO:0000313" key="2">
    <source>
        <dbReference type="EMBL" id="PIK38939.1"/>
    </source>
</evidence>
<feature type="region of interest" description="Disordered" evidence="1">
    <location>
        <begin position="131"/>
        <end position="158"/>
    </location>
</feature>
<evidence type="ECO:0000313" key="3">
    <source>
        <dbReference type="Proteomes" id="UP000230750"/>
    </source>
</evidence>
<reference evidence="2 3" key="1">
    <citation type="journal article" date="2017" name="PLoS Biol.">
        <title>The sea cucumber genome provides insights into morphological evolution and visceral regeneration.</title>
        <authorList>
            <person name="Zhang X."/>
            <person name="Sun L."/>
            <person name="Yuan J."/>
            <person name="Sun Y."/>
            <person name="Gao Y."/>
            <person name="Zhang L."/>
            <person name="Li S."/>
            <person name="Dai H."/>
            <person name="Hamel J.F."/>
            <person name="Liu C."/>
            <person name="Yu Y."/>
            <person name="Liu S."/>
            <person name="Lin W."/>
            <person name="Guo K."/>
            <person name="Jin S."/>
            <person name="Xu P."/>
            <person name="Storey K.B."/>
            <person name="Huan P."/>
            <person name="Zhang T."/>
            <person name="Zhou Y."/>
            <person name="Zhang J."/>
            <person name="Lin C."/>
            <person name="Li X."/>
            <person name="Xing L."/>
            <person name="Huo D."/>
            <person name="Sun M."/>
            <person name="Wang L."/>
            <person name="Mercier A."/>
            <person name="Li F."/>
            <person name="Yang H."/>
            <person name="Xiang J."/>
        </authorList>
    </citation>
    <scope>NUCLEOTIDE SEQUENCE [LARGE SCALE GENOMIC DNA]</scope>
    <source>
        <strain evidence="2">Shaxun</strain>
        <tissue evidence="2">Muscle</tissue>
    </source>
</reference>
<name>A0A2G8JTA7_STIJA</name>
<proteinExistence type="predicted"/>